<keyword evidence="7 9" id="KW-0472">Membrane</keyword>
<dbReference type="InterPro" id="IPR018108">
    <property type="entry name" value="MCP_transmembrane"/>
</dbReference>
<reference evidence="11" key="1">
    <citation type="thesis" date="2020" institute="ProQuest LLC" country="789 East Eisenhower Parkway, Ann Arbor, MI, USA">
        <title>Comparative Genomics and Chromosome Evolution.</title>
        <authorList>
            <person name="Mudd A.B."/>
        </authorList>
    </citation>
    <scope>NUCLEOTIDE SEQUENCE</scope>
    <source>
        <strain evidence="11">237g6f4</strain>
        <tissue evidence="11">Blood</tissue>
    </source>
</reference>
<dbReference type="GO" id="GO:0015217">
    <property type="term" value="F:ADP transmembrane transporter activity"/>
    <property type="evidence" value="ECO:0007669"/>
    <property type="project" value="TreeGrafter"/>
</dbReference>
<protein>
    <submittedName>
        <fullName evidence="11">Uncharacterized protein</fullName>
    </submittedName>
</protein>
<dbReference type="GO" id="GO:0044610">
    <property type="term" value="F:FMN transmembrane transporter activity"/>
    <property type="evidence" value="ECO:0007669"/>
    <property type="project" value="TreeGrafter"/>
</dbReference>
<evidence type="ECO:0000256" key="10">
    <source>
        <dbReference type="RuleBase" id="RU000488"/>
    </source>
</evidence>
<evidence type="ECO:0000256" key="4">
    <source>
        <dbReference type="ARBA" id="ARBA00022692"/>
    </source>
</evidence>
<dbReference type="GO" id="GO:0015228">
    <property type="term" value="F:coenzyme A transmembrane transporter activity"/>
    <property type="evidence" value="ECO:0007669"/>
    <property type="project" value="TreeGrafter"/>
</dbReference>
<comment type="subcellular location">
    <subcellularLocation>
        <location evidence="1">Peroxisome membrane</location>
        <topology evidence="1">Multi-pass membrane protein</topology>
    </subcellularLocation>
</comment>
<dbReference type="Proteomes" id="UP000824782">
    <property type="component" value="Unassembled WGS sequence"/>
</dbReference>
<keyword evidence="5" id="KW-0677">Repeat</keyword>
<dbReference type="EMBL" id="WNYA01000009">
    <property type="protein sequence ID" value="KAG8556258.1"/>
    <property type="molecule type" value="Genomic_DNA"/>
</dbReference>
<evidence type="ECO:0000313" key="11">
    <source>
        <dbReference type="EMBL" id="KAG8556258.1"/>
    </source>
</evidence>
<dbReference type="InterPro" id="IPR052217">
    <property type="entry name" value="Mito/Peroxisomal_Carrier"/>
</dbReference>
<dbReference type="PANTHER" id="PTHR45939:SF5">
    <property type="entry name" value="PEROXISOMAL MEMBRANE PROTEIN PMP34"/>
    <property type="match status" value="1"/>
</dbReference>
<dbReference type="GO" id="GO:0005778">
    <property type="term" value="C:peroxisomal membrane"/>
    <property type="evidence" value="ECO:0007669"/>
    <property type="project" value="UniProtKB-SubCell"/>
</dbReference>
<dbReference type="GO" id="GO:0015230">
    <property type="term" value="F:FAD transmembrane transporter activity"/>
    <property type="evidence" value="ECO:0007669"/>
    <property type="project" value="TreeGrafter"/>
</dbReference>
<name>A0AAV7ADW7_ENGPU</name>
<keyword evidence="12" id="KW-1185">Reference proteome</keyword>
<dbReference type="SUPFAM" id="SSF103506">
    <property type="entry name" value="Mitochondrial carrier"/>
    <property type="match status" value="1"/>
</dbReference>
<dbReference type="GO" id="GO:0051724">
    <property type="term" value="F:NAD transmembrane transporter activity"/>
    <property type="evidence" value="ECO:0007669"/>
    <property type="project" value="TreeGrafter"/>
</dbReference>
<comment type="similarity">
    <text evidence="2 10">Belongs to the mitochondrial carrier (TC 2.A.29) family.</text>
</comment>
<organism evidence="11 12">
    <name type="scientific">Engystomops pustulosus</name>
    <name type="common">Tungara frog</name>
    <name type="synonym">Physalaemus pustulosus</name>
    <dbReference type="NCBI Taxonomy" id="76066"/>
    <lineage>
        <taxon>Eukaryota</taxon>
        <taxon>Metazoa</taxon>
        <taxon>Chordata</taxon>
        <taxon>Craniata</taxon>
        <taxon>Vertebrata</taxon>
        <taxon>Euteleostomi</taxon>
        <taxon>Amphibia</taxon>
        <taxon>Batrachia</taxon>
        <taxon>Anura</taxon>
        <taxon>Neobatrachia</taxon>
        <taxon>Hyloidea</taxon>
        <taxon>Leptodactylidae</taxon>
        <taxon>Leiuperinae</taxon>
        <taxon>Engystomops</taxon>
    </lineage>
</organism>
<accession>A0AAV7ADW7</accession>
<evidence type="ECO:0000256" key="5">
    <source>
        <dbReference type="ARBA" id="ARBA00022737"/>
    </source>
</evidence>
<evidence type="ECO:0000256" key="3">
    <source>
        <dbReference type="ARBA" id="ARBA00022448"/>
    </source>
</evidence>
<dbReference type="Pfam" id="PF00153">
    <property type="entry name" value="Mito_carr"/>
    <property type="match status" value="1"/>
</dbReference>
<dbReference type="GO" id="GO:0080122">
    <property type="term" value="F:AMP transmembrane transporter activity"/>
    <property type="evidence" value="ECO:0007669"/>
    <property type="project" value="TreeGrafter"/>
</dbReference>
<dbReference type="GO" id="GO:0005347">
    <property type="term" value="F:ATP transmembrane transporter activity"/>
    <property type="evidence" value="ECO:0007669"/>
    <property type="project" value="TreeGrafter"/>
</dbReference>
<evidence type="ECO:0000256" key="1">
    <source>
        <dbReference type="ARBA" id="ARBA00004585"/>
    </source>
</evidence>
<dbReference type="AlphaFoldDB" id="A0AAV7ADW7"/>
<evidence type="ECO:0000313" key="12">
    <source>
        <dbReference type="Proteomes" id="UP000824782"/>
    </source>
</evidence>
<evidence type="ECO:0000256" key="2">
    <source>
        <dbReference type="ARBA" id="ARBA00006375"/>
    </source>
</evidence>
<keyword evidence="8" id="KW-0576">Peroxisome</keyword>
<keyword evidence="3 10" id="KW-0813">Transport</keyword>
<keyword evidence="6" id="KW-1133">Transmembrane helix</keyword>
<comment type="caution">
    <text evidence="11">The sequence shown here is derived from an EMBL/GenBank/DDBJ whole genome shotgun (WGS) entry which is preliminary data.</text>
</comment>
<evidence type="ECO:0000256" key="6">
    <source>
        <dbReference type="ARBA" id="ARBA00022989"/>
    </source>
</evidence>
<keyword evidence="4 9" id="KW-0812">Transmembrane</keyword>
<evidence type="ECO:0000256" key="9">
    <source>
        <dbReference type="PROSITE-ProRule" id="PRU00282"/>
    </source>
</evidence>
<gene>
    <name evidence="11" type="ORF">GDO81_017995</name>
</gene>
<feature type="repeat" description="Solcar" evidence="9">
    <location>
        <begin position="25"/>
        <end position="79"/>
    </location>
</feature>
<evidence type="ECO:0000256" key="8">
    <source>
        <dbReference type="ARBA" id="ARBA00023140"/>
    </source>
</evidence>
<dbReference type="Gene3D" id="1.50.40.10">
    <property type="entry name" value="Mitochondrial carrier domain"/>
    <property type="match status" value="1"/>
</dbReference>
<evidence type="ECO:0000256" key="7">
    <source>
        <dbReference type="ARBA" id="ARBA00023136"/>
    </source>
</evidence>
<dbReference type="InterPro" id="IPR023395">
    <property type="entry name" value="MCP_dom_sf"/>
</dbReference>
<proteinExistence type="inferred from homology"/>
<sequence length="79" mass="8640">MEEEGDNYISSAADLKSAMSSILTYENLVHAVSGAVGSMTAMSVFYPLDTARLRLQVDENRKSRSTPAVLMEIIKEEGL</sequence>
<dbReference type="PANTHER" id="PTHR45939">
    <property type="entry name" value="PEROXISOMAL MEMBRANE PROTEIN PMP34-RELATED"/>
    <property type="match status" value="1"/>
</dbReference>
<dbReference type="PROSITE" id="PS50920">
    <property type="entry name" value="SOLCAR"/>
    <property type="match status" value="1"/>
</dbReference>